<gene>
    <name evidence="1" type="ORF">Q2T42_08655</name>
</gene>
<dbReference type="EMBL" id="CP130144">
    <property type="protein sequence ID" value="WNZ47902.1"/>
    <property type="molecule type" value="Genomic_DNA"/>
</dbReference>
<reference evidence="1" key="2">
    <citation type="submission" date="2023-07" db="EMBL/GenBank/DDBJ databases">
        <authorList>
            <person name="Bai X.-H."/>
            <person name="Wang H.-H."/>
            <person name="Wang J."/>
            <person name="Ma M.-Y."/>
            <person name="Hu H.-H."/>
            <person name="Song Z.-L."/>
            <person name="Ma H.-G."/>
            <person name="Fan Y."/>
            <person name="Du C.-Y."/>
            <person name="Xu J.-C."/>
        </authorList>
    </citation>
    <scope>NUCLEOTIDE SEQUENCE</scope>
    <source>
        <strain evidence="1">CZ1</strain>
    </source>
</reference>
<evidence type="ECO:0008006" key="2">
    <source>
        <dbReference type="Google" id="ProtNLM"/>
    </source>
</evidence>
<proteinExistence type="predicted"/>
<accession>A0AA97AS00</accession>
<sequence length="581" mass="66128">MEKLTISNLNGYYLPIAPWTGRLILPQTQQRRQDGGVFIEIQNAPASQAHLKGQQVWLTWHRDSIHQPWLAKATRDLRFDQITRDSQAKGNIHPVRLDGWQRVSPLESLAGARTEDEMQVELDVVSVDREAESWIIRINDEPIQIEGIARGFVQFVAPVGGKDYRVRHYDRTSRRFEGAEEIVSLPASGTLNPKFNLEQSSIVNIEKLPLNANGWYIYGARGRDGKFMVQALEPAEILRLPPEQMVIGREETQNYVDRDKWKQMPLHQVNSTLVDNNGQVVPPTQRTVSLLERRTRELWQRGDEALVLHTFGWRGGSRANKMPIVTGHFSFGFAKLLPDEFTGALRFRLIYRQVYAHSPLSIVSGAQSWHCYMGSLQRGWMYTIPVSDVLVRMPELVAYKMGSYTFNPLNLIKRELAYMETRYRSGDGNGASVVTPSTSCVRDSNQALFGAIRKFRDQVVNDPTVSAWLVANPNDYHARRFAGLRSLLERVENNVLFPMGYVPRSWRGENDRVAVQDRDRFNGLGNVLEALRTWRTMLPRRAERSLLAVFREHGATMIDYQSAMLGGEVPGIVPLPPGVIL</sequence>
<dbReference type="AlphaFoldDB" id="A0AA97AS00"/>
<dbReference type="RefSeq" id="WP_316428362.1">
    <property type="nucleotide sequence ID" value="NZ_CP130144.1"/>
</dbReference>
<organism evidence="1">
    <name type="scientific">Leptolyngbya boryana CZ1</name>
    <dbReference type="NCBI Taxonomy" id="3060204"/>
    <lineage>
        <taxon>Bacteria</taxon>
        <taxon>Bacillati</taxon>
        <taxon>Cyanobacteriota</taxon>
        <taxon>Cyanophyceae</taxon>
        <taxon>Leptolyngbyales</taxon>
        <taxon>Leptolyngbyaceae</taxon>
        <taxon>Leptolyngbya group</taxon>
        <taxon>Leptolyngbya</taxon>
    </lineage>
</organism>
<evidence type="ECO:0000313" key="1">
    <source>
        <dbReference type="EMBL" id="WNZ47902.1"/>
    </source>
</evidence>
<protein>
    <recommendedName>
        <fullName evidence="2">Abortive infection protein</fullName>
    </recommendedName>
</protein>
<name>A0AA97AS00_LEPBY</name>
<reference evidence="1" key="1">
    <citation type="journal article" date="2023" name="Plants (Basel)">
        <title>Genomic Analysis of Leptolyngbya boryana CZ1 Reveals Efficient Carbon Fixation Modules.</title>
        <authorList>
            <person name="Bai X."/>
            <person name="Wang H."/>
            <person name="Cheng W."/>
            <person name="Wang J."/>
            <person name="Ma M."/>
            <person name="Hu H."/>
            <person name="Song Z."/>
            <person name="Ma H."/>
            <person name="Fan Y."/>
            <person name="Du C."/>
            <person name="Xu J."/>
        </authorList>
    </citation>
    <scope>NUCLEOTIDE SEQUENCE</scope>
    <source>
        <strain evidence="1">CZ1</strain>
    </source>
</reference>